<dbReference type="InterPro" id="IPR051217">
    <property type="entry name" value="Insect_Cuticle_Struc_Prot"/>
</dbReference>
<name>A0A232F3K1_9HYME</name>
<gene>
    <name evidence="5" type="ORF">TSAR_006381</name>
</gene>
<dbReference type="InterPro" id="IPR031311">
    <property type="entry name" value="CHIT_BIND_RR_consensus"/>
</dbReference>
<evidence type="ECO:0000256" key="4">
    <source>
        <dbReference type="SAM" id="SignalP"/>
    </source>
</evidence>
<dbReference type="PANTHER" id="PTHR12236:SF95">
    <property type="entry name" value="CUTICULAR PROTEIN 76BD, ISOFORM C-RELATED"/>
    <property type="match status" value="1"/>
</dbReference>
<evidence type="ECO:0000256" key="3">
    <source>
        <dbReference type="SAM" id="MobiDB-lite"/>
    </source>
</evidence>
<keyword evidence="6" id="KW-1185">Reference proteome</keyword>
<sequence length="204" mass="23130">MSKLLVISILFIGILCHFKALSQYASITANGVNLDPCNARELPEKYRDSLVICSPPSEEVKKYQVPIYENPLYQESSNAYEEASGAEQPKPRSFTRTQHEIRNKDAEFAIYPKYSYNYGVVDGNTGDTKAAWEERDGDTVRGEYSVMEADGSVRTVTYTADDKNGFNAVVTRTKPSRLTAESAIVRAFLPLTMQYKRERHRTRH</sequence>
<dbReference type="PROSITE" id="PS51155">
    <property type="entry name" value="CHIT_BIND_RR_2"/>
    <property type="match status" value="1"/>
</dbReference>
<evidence type="ECO:0008006" key="7">
    <source>
        <dbReference type="Google" id="ProtNLM"/>
    </source>
</evidence>
<proteinExistence type="predicted"/>
<evidence type="ECO:0000313" key="5">
    <source>
        <dbReference type="EMBL" id="OXU24997.1"/>
    </source>
</evidence>
<dbReference type="EMBL" id="NNAY01001144">
    <property type="protein sequence ID" value="OXU24997.1"/>
    <property type="molecule type" value="Genomic_DNA"/>
</dbReference>
<dbReference type="PRINTS" id="PR00947">
    <property type="entry name" value="CUTICLE"/>
</dbReference>
<dbReference type="PANTHER" id="PTHR12236">
    <property type="entry name" value="STRUCTURAL CONTITUENT OF CUTICLE"/>
    <property type="match status" value="1"/>
</dbReference>
<reference evidence="5 6" key="1">
    <citation type="journal article" date="2017" name="Curr. Biol.">
        <title>The Evolution of Venom by Co-option of Single-Copy Genes.</title>
        <authorList>
            <person name="Martinson E.O."/>
            <person name="Mrinalini"/>
            <person name="Kelkar Y.D."/>
            <person name="Chang C.H."/>
            <person name="Werren J.H."/>
        </authorList>
    </citation>
    <scope>NUCLEOTIDE SEQUENCE [LARGE SCALE GENOMIC DNA]</scope>
    <source>
        <strain evidence="5 6">Alberta</strain>
        <tissue evidence="5">Whole body</tissue>
    </source>
</reference>
<dbReference type="Pfam" id="PF00379">
    <property type="entry name" value="Chitin_bind_4"/>
    <property type="match status" value="1"/>
</dbReference>
<dbReference type="GO" id="GO:0031012">
    <property type="term" value="C:extracellular matrix"/>
    <property type="evidence" value="ECO:0007669"/>
    <property type="project" value="TreeGrafter"/>
</dbReference>
<organism evidence="5 6">
    <name type="scientific">Trichomalopsis sarcophagae</name>
    <dbReference type="NCBI Taxonomy" id="543379"/>
    <lineage>
        <taxon>Eukaryota</taxon>
        <taxon>Metazoa</taxon>
        <taxon>Ecdysozoa</taxon>
        <taxon>Arthropoda</taxon>
        <taxon>Hexapoda</taxon>
        <taxon>Insecta</taxon>
        <taxon>Pterygota</taxon>
        <taxon>Neoptera</taxon>
        <taxon>Endopterygota</taxon>
        <taxon>Hymenoptera</taxon>
        <taxon>Apocrita</taxon>
        <taxon>Proctotrupomorpha</taxon>
        <taxon>Chalcidoidea</taxon>
        <taxon>Pteromalidae</taxon>
        <taxon>Pteromalinae</taxon>
        <taxon>Trichomalopsis</taxon>
    </lineage>
</organism>
<dbReference type="STRING" id="543379.A0A232F3K1"/>
<dbReference type="Proteomes" id="UP000215335">
    <property type="component" value="Unassembled WGS sequence"/>
</dbReference>
<evidence type="ECO:0000256" key="2">
    <source>
        <dbReference type="PROSITE-ProRule" id="PRU00497"/>
    </source>
</evidence>
<dbReference type="PROSITE" id="PS00233">
    <property type="entry name" value="CHIT_BIND_RR_1"/>
    <property type="match status" value="1"/>
</dbReference>
<dbReference type="OrthoDB" id="6427684at2759"/>
<evidence type="ECO:0000313" key="6">
    <source>
        <dbReference type="Proteomes" id="UP000215335"/>
    </source>
</evidence>
<dbReference type="GO" id="GO:0005615">
    <property type="term" value="C:extracellular space"/>
    <property type="evidence" value="ECO:0007669"/>
    <property type="project" value="TreeGrafter"/>
</dbReference>
<dbReference type="InterPro" id="IPR000618">
    <property type="entry name" value="Insect_cuticle"/>
</dbReference>
<protein>
    <recommendedName>
        <fullName evidence="7">Cuticle protein 19</fullName>
    </recommendedName>
</protein>
<accession>A0A232F3K1</accession>
<feature type="region of interest" description="Disordered" evidence="3">
    <location>
        <begin position="78"/>
        <end position="98"/>
    </location>
</feature>
<evidence type="ECO:0000256" key="1">
    <source>
        <dbReference type="ARBA" id="ARBA00022460"/>
    </source>
</evidence>
<keyword evidence="4" id="KW-0732">Signal</keyword>
<dbReference type="AlphaFoldDB" id="A0A232F3K1"/>
<feature type="chain" id="PRO_5013212048" description="Cuticle protein 19" evidence="4">
    <location>
        <begin position="17"/>
        <end position="204"/>
    </location>
</feature>
<comment type="caution">
    <text evidence="5">The sequence shown here is derived from an EMBL/GenBank/DDBJ whole genome shotgun (WGS) entry which is preliminary data.</text>
</comment>
<keyword evidence="1 2" id="KW-0193">Cuticle</keyword>
<feature type="signal peptide" evidence="4">
    <location>
        <begin position="1"/>
        <end position="16"/>
    </location>
</feature>
<dbReference type="GO" id="GO:0042302">
    <property type="term" value="F:structural constituent of cuticle"/>
    <property type="evidence" value="ECO:0007669"/>
    <property type="project" value="UniProtKB-UniRule"/>
</dbReference>